<accession>A0ABS5K7F9</accession>
<dbReference type="Proteomes" id="UP000721861">
    <property type="component" value="Unassembled WGS sequence"/>
</dbReference>
<protein>
    <submittedName>
        <fullName evidence="2">Uncharacterized protein</fullName>
    </submittedName>
</protein>
<sequence>MKFKFTVILFLVILKWSYCQSRNLPIESIPHISIDSIFLYDDPYIITNGVIEDYSYSPVWLEAFCAITIPTYFNRNVEGAIPYLHSSLEVTKSALQKHYSNWHPSNGLVIYILGDIYFHDIVTNDKYIKTPIWVTDFNHPVCLSLLDTAKLGQPRNSTEIDSCDAYSQFYQNDHGAFFFYKYESHKYKKCRERYLYEVLKWDINAPGGMYKSLKGFIELIEKQDTFTRSRVVNDKRIFETVNNTPDGPVVVKPNDEKKETNSKMLIDYWWALLFGAVLVILVVLLMRKRK</sequence>
<gene>
    <name evidence="2" type="ORF">KEM09_03515</name>
</gene>
<keyword evidence="3" id="KW-1185">Reference proteome</keyword>
<organism evidence="2 3">
    <name type="scientific">Carboxylicivirga mesophila</name>
    <dbReference type="NCBI Taxonomy" id="1166478"/>
    <lineage>
        <taxon>Bacteria</taxon>
        <taxon>Pseudomonadati</taxon>
        <taxon>Bacteroidota</taxon>
        <taxon>Bacteroidia</taxon>
        <taxon>Marinilabiliales</taxon>
        <taxon>Marinilabiliaceae</taxon>
        <taxon>Carboxylicivirga</taxon>
    </lineage>
</organism>
<comment type="caution">
    <text evidence="2">The sequence shown here is derived from an EMBL/GenBank/DDBJ whole genome shotgun (WGS) entry which is preliminary data.</text>
</comment>
<evidence type="ECO:0000313" key="3">
    <source>
        <dbReference type="Proteomes" id="UP000721861"/>
    </source>
</evidence>
<proteinExistence type="predicted"/>
<evidence type="ECO:0000256" key="1">
    <source>
        <dbReference type="SAM" id="Phobius"/>
    </source>
</evidence>
<feature type="transmembrane region" description="Helical" evidence="1">
    <location>
        <begin position="268"/>
        <end position="286"/>
    </location>
</feature>
<dbReference type="EMBL" id="JAGUCN010000002">
    <property type="protein sequence ID" value="MBS2210451.1"/>
    <property type="molecule type" value="Genomic_DNA"/>
</dbReference>
<reference evidence="2 3" key="1">
    <citation type="journal article" date="2014" name="Int. J. Syst. Evol. Microbiol.">
        <title>Carboxylicivirga gen. nov. in the family Marinilabiliaceae with two novel species, Carboxylicivirga mesophila sp. nov. and Carboxylicivirga taeanensis sp. nov., and reclassification of Cytophaga fermentans as Saccharicrinis fermentans gen. nov., comb. nov.</title>
        <authorList>
            <person name="Yang S.H."/>
            <person name="Seo H.S."/>
            <person name="Woo J.H."/>
            <person name="Oh H.M."/>
            <person name="Jang H."/>
            <person name="Lee J.H."/>
            <person name="Kim S.J."/>
            <person name="Kwon K.K."/>
        </authorList>
    </citation>
    <scope>NUCLEOTIDE SEQUENCE [LARGE SCALE GENOMIC DNA]</scope>
    <source>
        <strain evidence="2 3">JCM 18290</strain>
    </source>
</reference>
<keyword evidence="1" id="KW-0812">Transmembrane</keyword>
<evidence type="ECO:0000313" key="2">
    <source>
        <dbReference type="EMBL" id="MBS2210451.1"/>
    </source>
</evidence>
<dbReference type="RefSeq" id="WP_212225606.1">
    <property type="nucleotide sequence ID" value="NZ_JAGUCN010000002.1"/>
</dbReference>
<keyword evidence="1" id="KW-1133">Transmembrane helix</keyword>
<keyword evidence="1" id="KW-0472">Membrane</keyword>
<name>A0ABS5K7F9_9BACT</name>